<dbReference type="STRING" id="593133.SAMN04488006_0642"/>
<reference evidence="2" key="1">
    <citation type="submission" date="2016-10" db="EMBL/GenBank/DDBJ databases">
        <authorList>
            <person name="Varghese N."/>
            <person name="Submissions S."/>
        </authorList>
    </citation>
    <scope>NUCLEOTIDE SEQUENCE [LARGE SCALE GENOMIC DNA]</scope>
    <source>
        <strain evidence="2">DSM 24450</strain>
    </source>
</reference>
<dbReference type="Proteomes" id="UP000199312">
    <property type="component" value="Unassembled WGS sequence"/>
</dbReference>
<name>A0A1I6NVX3_9FLAO</name>
<evidence type="ECO:0008006" key="3">
    <source>
        <dbReference type="Google" id="ProtNLM"/>
    </source>
</evidence>
<gene>
    <name evidence="1" type="ORF">SAMN04488006_0642</name>
</gene>
<dbReference type="PROSITE" id="PS51257">
    <property type="entry name" value="PROKAR_LIPOPROTEIN"/>
    <property type="match status" value="1"/>
</dbReference>
<proteinExistence type="predicted"/>
<dbReference type="EMBL" id="FOZP01000001">
    <property type="protein sequence ID" value="SFS32112.1"/>
    <property type="molecule type" value="Genomic_DNA"/>
</dbReference>
<protein>
    <recommendedName>
        <fullName evidence="3">Lipoprotein</fullName>
    </recommendedName>
</protein>
<evidence type="ECO:0000313" key="1">
    <source>
        <dbReference type="EMBL" id="SFS32112.1"/>
    </source>
</evidence>
<keyword evidence="2" id="KW-1185">Reference proteome</keyword>
<evidence type="ECO:0000313" key="2">
    <source>
        <dbReference type="Proteomes" id="UP000199312"/>
    </source>
</evidence>
<dbReference type="AlphaFoldDB" id="A0A1I6NVX3"/>
<dbReference type="RefSeq" id="WP_177219130.1">
    <property type="nucleotide sequence ID" value="NZ_FOZP01000001.1"/>
</dbReference>
<accession>A0A1I6NVX3</accession>
<organism evidence="1 2">
    <name type="scientific">Lutibacter maritimus</name>
    <dbReference type="NCBI Taxonomy" id="593133"/>
    <lineage>
        <taxon>Bacteria</taxon>
        <taxon>Pseudomonadati</taxon>
        <taxon>Bacteroidota</taxon>
        <taxon>Flavobacteriia</taxon>
        <taxon>Flavobacteriales</taxon>
        <taxon>Flavobacteriaceae</taxon>
        <taxon>Lutibacter</taxon>
    </lineage>
</organism>
<sequence>MKKFIIKLVGITCIVLIFGACKAKKGGCGLTSDASKIEQTVKIQKISKANV</sequence>